<dbReference type="Pfam" id="PF07833">
    <property type="entry name" value="Cu_amine_oxidN1"/>
    <property type="match status" value="1"/>
</dbReference>
<evidence type="ECO:0000313" key="4">
    <source>
        <dbReference type="Proteomes" id="UP000183988"/>
    </source>
</evidence>
<dbReference type="InterPro" id="IPR018392">
    <property type="entry name" value="LysM"/>
</dbReference>
<evidence type="ECO:0000313" key="3">
    <source>
        <dbReference type="EMBL" id="SHF94778.1"/>
    </source>
</evidence>
<dbReference type="SMART" id="SM00257">
    <property type="entry name" value="LysM"/>
    <property type="match status" value="7"/>
</dbReference>
<dbReference type="RefSeq" id="WP_084063238.1">
    <property type="nucleotide sequence ID" value="NZ_FQVW01000010.1"/>
</dbReference>
<dbReference type="Gene3D" id="3.10.350.10">
    <property type="entry name" value="LysM domain"/>
    <property type="match status" value="7"/>
</dbReference>
<dbReference type="PANTHER" id="PTHR33734">
    <property type="entry name" value="LYSM DOMAIN-CONTAINING GPI-ANCHORED PROTEIN 2"/>
    <property type="match status" value="1"/>
</dbReference>
<dbReference type="GO" id="GO:0008932">
    <property type="term" value="F:lytic endotransglycosylase activity"/>
    <property type="evidence" value="ECO:0007669"/>
    <property type="project" value="TreeGrafter"/>
</dbReference>
<feature type="region of interest" description="Disordered" evidence="1">
    <location>
        <begin position="499"/>
        <end position="521"/>
    </location>
</feature>
<dbReference type="SUPFAM" id="SSF54106">
    <property type="entry name" value="LysM domain"/>
    <property type="match status" value="7"/>
</dbReference>
<dbReference type="PANTHER" id="PTHR33734:SF22">
    <property type="entry name" value="MEMBRANE-BOUND LYTIC MUREIN TRANSGLYCOSYLASE D"/>
    <property type="match status" value="1"/>
</dbReference>
<dbReference type="InterPro" id="IPR012854">
    <property type="entry name" value="Cu_amine_oxidase-like_N"/>
</dbReference>
<accession>A0A1M5FTF4</accession>
<dbReference type="PROSITE" id="PS51782">
    <property type="entry name" value="LYSM"/>
    <property type="match status" value="7"/>
</dbReference>
<organism evidence="3 4">
    <name type="scientific">Ornithinibacillus halophilus</name>
    <dbReference type="NCBI Taxonomy" id="930117"/>
    <lineage>
        <taxon>Bacteria</taxon>
        <taxon>Bacillati</taxon>
        <taxon>Bacillota</taxon>
        <taxon>Bacilli</taxon>
        <taxon>Bacillales</taxon>
        <taxon>Bacillaceae</taxon>
        <taxon>Ornithinibacillus</taxon>
    </lineage>
</organism>
<dbReference type="AlphaFoldDB" id="A0A1M5FTF4"/>
<feature type="domain" description="LysM" evidence="2">
    <location>
        <begin position="584"/>
        <end position="628"/>
    </location>
</feature>
<dbReference type="Gene3D" id="3.30.457.10">
    <property type="entry name" value="Copper amine oxidase-like, N-terminal domain"/>
    <property type="match status" value="1"/>
</dbReference>
<gene>
    <name evidence="3" type="ORF">SAMN05216225_101017</name>
</gene>
<name>A0A1M5FTF4_9BACI</name>
<dbReference type="OrthoDB" id="529831at2"/>
<feature type="domain" description="LysM" evidence="2">
    <location>
        <begin position="240"/>
        <end position="283"/>
    </location>
</feature>
<dbReference type="EMBL" id="FQVW01000010">
    <property type="protein sequence ID" value="SHF94778.1"/>
    <property type="molecule type" value="Genomic_DNA"/>
</dbReference>
<dbReference type="PROSITE" id="PS51257">
    <property type="entry name" value="PROKAR_LIPOPROTEIN"/>
    <property type="match status" value="1"/>
</dbReference>
<feature type="domain" description="LysM" evidence="2">
    <location>
        <begin position="455"/>
        <end position="498"/>
    </location>
</feature>
<keyword evidence="4" id="KW-1185">Reference proteome</keyword>
<protein>
    <submittedName>
        <fullName evidence="3">LysM repeat-containing protein</fullName>
    </submittedName>
</protein>
<feature type="domain" description="LysM" evidence="2">
    <location>
        <begin position="522"/>
        <end position="565"/>
    </location>
</feature>
<feature type="compositionally biased region" description="Basic and acidic residues" evidence="1">
    <location>
        <begin position="502"/>
        <end position="513"/>
    </location>
</feature>
<evidence type="ECO:0000256" key="1">
    <source>
        <dbReference type="SAM" id="MobiDB-lite"/>
    </source>
</evidence>
<reference evidence="3 4" key="1">
    <citation type="submission" date="2016-11" db="EMBL/GenBank/DDBJ databases">
        <authorList>
            <person name="Jaros S."/>
            <person name="Januszkiewicz K."/>
            <person name="Wedrychowicz H."/>
        </authorList>
    </citation>
    <scope>NUCLEOTIDE SEQUENCE [LARGE SCALE GENOMIC DNA]</scope>
    <source>
        <strain evidence="3 4">IBRC-M 10683</strain>
    </source>
</reference>
<sequence>MRRIYLSVTASAVILTACTTQQDDATPQDPVIPQQEQIDQNNNNNNGQLNLQRINQTQNQNLNRDQRGTAIDADEHFLDDISKFYDNDKFENDKIQLFIDGMHFHTKPSAFIDGDEVYIPLSFVSTHLEAGVRYDKGSNQVGIQRGGTDIELFIDDDTATVNGEGMETPSFIQRDGSIFVPICFVAEALGYIVEKNIEDEEVKIETHRPEMETFSFSAIDIEDMDQSQEDSIPVQSMNKETYTVQAGDSLFSIAKKYNTTVDRIKEINELTSNVLITGQVLIVHTRPSSYTVTSGDTLFSISKKFDLTVDQLQRYNQLTNALITPGQTLSLTQPSSYTVKAGDTLYSIAKSFNTTVENLKNWNDIIEPIQIGQSLVVSKGGVPNTPKAESPAPSKAHTVQAGDTLYSIAKKYNTTVDQMKRLNNLASNVISIGQQLTVTGEGKTENKAPAPESQTTYTVKAGDSLYSIANRFSTSVDNIKNWNNLTSNTIKVGQKLNVSGESKAETKQPEPEKQPPSQSKATNYTVVRGDTLLGIARRFDTTVDEIKRLNGLRHDDLQIGRTLIVSGSEGTSDSKQQQVTVSFETHTVKSGDNLWKLSIDYGIPMLELAKENNLSVNSSLSIGQKIMIPVYHVPVKDTVSPNHGELLDWWTEARYVFPVGTVATVRDVKTGRTFKVKHTTGGNHADSEPLTATDAKIMKDVWGGSYSWTPRAIIISVNGRKLAAAMHSYPHSISDIKDNNYNGHFCIHFLNSTRHKDGLIQESMQKQIQISAGVQ</sequence>
<dbReference type="InterPro" id="IPR036779">
    <property type="entry name" value="LysM_dom_sf"/>
</dbReference>
<feature type="domain" description="LysM" evidence="2">
    <location>
        <begin position="288"/>
        <end position="331"/>
    </location>
</feature>
<dbReference type="Proteomes" id="UP000183988">
    <property type="component" value="Unassembled WGS sequence"/>
</dbReference>
<dbReference type="SUPFAM" id="SSF55383">
    <property type="entry name" value="Copper amine oxidase, domain N"/>
    <property type="match status" value="1"/>
</dbReference>
<proteinExistence type="predicted"/>
<dbReference type="Pfam" id="PF01476">
    <property type="entry name" value="LysM"/>
    <property type="match status" value="7"/>
</dbReference>
<feature type="domain" description="LysM" evidence="2">
    <location>
        <begin position="395"/>
        <end position="438"/>
    </location>
</feature>
<dbReference type="InterPro" id="IPR036582">
    <property type="entry name" value="Mao_N_sf"/>
</dbReference>
<dbReference type="CDD" id="cd00118">
    <property type="entry name" value="LysM"/>
    <property type="match status" value="7"/>
</dbReference>
<evidence type="ECO:0000259" key="2">
    <source>
        <dbReference type="PROSITE" id="PS51782"/>
    </source>
</evidence>
<feature type="domain" description="LysM" evidence="2">
    <location>
        <begin position="335"/>
        <end position="377"/>
    </location>
</feature>
<dbReference type="STRING" id="930117.SAMN05216225_101017"/>